<keyword evidence="1" id="KW-0732">Signal</keyword>
<evidence type="ECO:0000313" key="3">
    <source>
        <dbReference type="Proteomes" id="UP000822688"/>
    </source>
</evidence>
<proteinExistence type="predicted"/>
<gene>
    <name evidence="2" type="ORF">KC19_9G031800</name>
</gene>
<evidence type="ECO:0000313" key="2">
    <source>
        <dbReference type="EMBL" id="KAG0561025.1"/>
    </source>
</evidence>
<name>A0A8T0GRF8_CERPU</name>
<dbReference type="Proteomes" id="UP000822688">
    <property type="component" value="Chromosome 9"/>
</dbReference>
<feature type="signal peptide" evidence="1">
    <location>
        <begin position="1"/>
        <end position="22"/>
    </location>
</feature>
<accession>A0A8T0GRF8</accession>
<dbReference type="AlphaFoldDB" id="A0A8T0GRF8"/>
<organism evidence="2 3">
    <name type="scientific">Ceratodon purpureus</name>
    <name type="common">Fire moss</name>
    <name type="synonym">Dicranum purpureum</name>
    <dbReference type="NCBI Taxonomy" id="3225"/>
    <lineage>
        <taxon>Eukaryota</taxon>
        <taxon>Viridiplantae</taxon>
        <taxon>Streptophyta</taxon>
        <taxon>Embryophyta</taxon>
        <taxon>Bryophyta</taxon>
        <taxon>Bryophytina</taxon>
        <taxon>Bryopsida</taxon>
        <taxon>Dicranidae</taxon>
        <taxon>Pseudoditrichales</taxon>
        <taxon>Ditrichaceae</taxon>
        <taxon>Ceratodon</taxon>
    </lineage>
</organism>
<protein>
    <submittedName>
        <fullName evidence="2">Uncharacterized protein</fullName>
    </submittedName>
</protein>
<keyword evidence="3" id="KW-1185">Reference proteome</keyword>
<dbReference type="EMBL" id="CM026430">
    <property type="protein sequence ID" value="KAG0561025.1"/>
    <property type="molecule type" value="Genomic_DNA"/>
</dbReference>
<comment type="caution">
    <text evidence="2">The sequence shown here is derived from an EMBL/GenBank/DDBJ whole genome shotgun (WGS) entry which is preliminary data.</text>
</comment>
<sequence>MSVFSGKLSLPFAILFCSLVFCRDWRTALTCCNELGDTSVLHCFESAHSG</sequence>
<evidence type="ECO:0000256" key="1">
    <source>
        <dbReference type="SAM" id="SignalP"/>
    </source>
</evidence>
<feature type="chain" id="PRO_5035947932" evidence="1">
    <location>
        <begin position="23"/>
        <end position="50"/>
    </location>
</feature>
<reference evidence="2" key="1">
    <citation type="submission" date="2020-06" db="EMBL/GenBank/DDBJ databases">
        <title>WGS assembly of Ceratodon purpureus strain R40.</title>
        <authorList>
            <person name="Carey S.B."/>
            <person name="Jenkins J."/>
            <person name="Shu S."/>
            <person name="Lovell J.T."/>
            <person name="Sreedasyam A."/>
            <person name="Maumus F."/>
            <person name="Tiley G.P."/>
            <person name="Fernandez-Pozo N."/>
            <person name="Barry K."/>
            <person name="Chen C."/>
            <person name="Wang M."/>
            <person name="Lipzen A."/>
            <person name="Daum C."/>
            <person name="Saski C.A."/>
            <person name="Payton A.C."/>
            <person name="Mcbreen J.C."/>
            <person name="Conrad R.E."/>
            <person name="Kollar L.M."/>
            <person name="Olsson S."/>
            <person name="Huttunen S."/>
            <person name="Landis J.B."/>
            <person name="Wickett N.J."/>
            <person name="Johnson M.G."/>
            <person name="Rensing S.A."/>
            <person name="Grimwood J."/>
            <person name="Schmutz J."/>
            <person name="Mcdaniel S.F."/>
        </authorList>
    </citation>
    <scope>NUCLEOTIDE SEQUENCE</scope>
    <source>
        <strain evidence="2">R40</strain>
    </source>
</reference>